<comment type="caution">
    <text evidence="1">The sequence shown here is derived from an EMBL/GenBank/DDBJ whole genome shotgun (WGS) entry which is preliminary data.</text>
</comment>
<evidence type="ECO:0000313" key="1">
    <source>
        <dbReference type="EMBL" id="NOJ50439.1"/>
    </source>
</evidence>
<dbReference type="PANTHER" id="PTHR43664">
    <property type="entry name" value="MONOAMINE OXIDASE-RELATED"/>
    <property type="match status" value="1"/>
</dbReference>
<sequence length="153" mass="17075">MGGLCFEDVEVGNRYTAGPHSVTKSEIIRFAQQYDPVLEKIDEEAAAHSIFGGLTASGPLIFSIYILLTSQLQPRLHFLGGLGWDELRMPNPVHPSDELDLELIVLEKRESKSKADRGILRLRIILRNQRRETVLECLVAVLIARRPDAKASG</sequence>
<name>A0A7Y4HA23_9BRAD</name>
<dbReference type="SUPFAM" id="SSF54637">
    <property type="entry name" value="Thioesterase/thiol ester dehydrase-isomerase"/>
    <property type="match status" value="1"/>
</dbReference>
<reference evidence="1 2" key="1">
    <citation type="submission" date="2020-03" db="EMBL/GenBank/DDBJ databases">
        <title>Bradyrhizobium diversity isolated from nodules of Muelleranthus trifoliolatus.</title>
        <authorList>
            <person name="Klepa M."/>
            <person name="Helene L."/>
            <person name="Hungria M."/>
        </authorList>
    </citation>
    <scope>NUCLEOTIDE SEQUENCE [LARGE SCALE GENOMIC DNA]</scope>
    <source>
        <strain evidence="1 2">WSM 1744</strain>
    </source>
</reference>
<gene>
    <name evidence="1" type="ORF">HCN50_30090</name>
</gene>
<organism evidence="1 2">
    <name type="scientific">Bradyrhizobium archetypum</name>
    <dbReference type="NCBI Taxonomy" id="2721160"/>
    <lineage>
        <taxon>Bacteria</taxon>
        <taxon>Pseudomonadati</taxon>
        <taxon>Pseudomonadota</taxon>
        <taxon>Alphaproteobacteria</taxon>
        <taxon>Hyphomicrobiales</taxon>
        <taxon>Nitrobacteraceae</taxon>
        <taxon>Bradyrhizobium</taxon>
    </lineage>
</organism>
<dbReference type="PANTHER" id="PTHR43664:SF1">
    <property type="entry name" value="BETA-METHYLMALYL-COA DEHYDRATASE"/>
    <property type="match status" value="1"/>
</dbReference>
<accession>A0A7Y4HA23</accession>
<dbReference type="InterPro" id="IPR052342">
    <property type="entry name" value="MCH/BMMD"/>
</dbReference>
<proteinExistence type="predicted"/>
<protein>
    <submittedName>
        <fullName evidence="1">Acyl dehydratase</fullName>
    </submittedName>
</protein>
<dbReference type="Proteomes" id="UP000528734">
    <property type="component" value="Unassembled WGS sequence"/>
</dbReference>
<dbReference type="RefSeq" id="WP_171713479.1">
    <property type="nucleotide sequence ID" value="NZ_JAAVLW010000011.1"/>
</dbReference>
<dbReference type="Gene3D" id="3.10.129.10">
    <property type="entry name" value="Hotdog Thioesterase"/>
    <property type="match status" value="1"/>
</dbReference>
<evidence type="ECO:0000313" key="2">
    <source>
        <dbReference type="Proteomes" id="UP000528734"/>
    </source>
</evidence>
<dbReference type="InterPro" id="IPR029069">
    <property type="entry name" value="HotDog_dom_sf"/>
</dbReference>
<dbReference type="AlphaFoldDB" id="A0A7Y4HA23"/>
<keyword evidence="2" id="KW-1185">Reference proteome</keyword>
<dbReference type="EMBL" id="JAAVLW010000011">
    <property type="protein sequence ID" value="NOJ50439.1"/>
    <property type="molecule type" value="Genomic_DNA"/>
</dbReference>